<evidence type="ECO:0000313" key="12">
    <source>
        <dbReference type="Proteomes" id="UP000199651"/>
    </source>
</evidence>
<evidence type="ECO:0000256" key="9">
    <source>
        <dbReference type="SAM" id="SignalP"/>
    </source>
</evidence>
<feature type="compositionally biased region" description="Low complexity" evidence="8">
    <location>
        <begin position="837"/>
        <end position="869"/>
    </location>
</feature>
<feature type="region of interest" description="Disordered" evidence="8">
    <location>
        <begin position="906"/>
        <end position="927"/>
    </location>
</feature>
<dbReference type="GO" id="GO:0005576">
    <property type="term" value="C:extracellular region"/>
    <property type="evidence" value="ECO:0007669"/>
    <property type="project" value="InterPro"/>
</dbReference>
<dbReference type="Pfam" id="PF04389">
    <property type="entry name" value="Peptidase_M28"/>
    <property type="match status" value="1"/>
</dbReference>
<dbReference type="Pfam" id="PF01447">
    <property type="entry name" value="Peptidase_M4"/>
    <property type="match status" value="1"/>
</dbReference>
<keyword evidence="5" id="KW-0378">Hydrolase</keyword>
<reference evidence="12" key="1">
    <citation type="submission" date="2016-10" db="EMBL/GenBank/DDBJ databases">
        <authorList>
            <person name="Varghese N."/>
            <person name="Submissions S."/>
        </authorList>
    </citation>
    <scope>NUCLEOTIDE SEQUENCE [LARGE SCALE GENOMIC DNA]</scope>
    <source>
        <strain evidence="12">IBRC-M 10655</strain>
    </source>
</reference>
<dbReference type="EMBL" id="FNJB01000014">
    <property type="protein sequence ID" value="SDP77872.1"/>
    <property type="molecule type" value="Genomic_DNA"/>
</dbReference>
<dbReference type="InterPro" id="IPR011096">
    <property type="entry name" value="FTP_domain"/>
</dbReference>
<dbReference type="PANTHER" id="PTHR33794">
    <property type="entry name" value="BACILLOLYSIN"/>
    <property type="match status" value="1"/>
</dbReference>
<dbReference type="FunFam" id="3.40.630.10:FF:000066">
    <property type="entry name" value="M28 family peptidase"/>
    <property type="match status" value="1"/>
</dbReference>
<evidence type="ECO:0000256" key="5">
    <source>
        <dbReference type="ARBA" id="ARBA00022801"/>
    </source>
</evidence>
<dbReference type="STRING" id="504798.SAMN05421871_11234"/>
<dbReference type="GO" id="GO:0004553">
    <property type="term" value="F:hydrolase activity, hydrolyzing O-glycosyl compounds"/>
    <property type="evidence" value="ECO:0007669"/>
    <property type="project" value="InterPro"/>
</dbReference>
<dbReference type="InterPro" id="IPR050728">
    <property type="entry name" value="Zinc_Metalloprotease_M4"/>
</dbReference>
<dbReference type="AlphaFoldDB" id="A0A1H0VH33"/>
<evidence type="ECO:0000256" key="3">
    <source>
        <dbReference type="ARBA" id="ARBA00022723"/>
    </source>
</evidence>
<dbReference type="GO" id="GO:0004222">
    <property type="term" value="F:metalloendopeptidase activity"/>
    <property type="evidence" value="ECO:0007669"/>
    <property type="project" value="InterPro"/>
</dbReference>
<dbReference type="InterPro" id="IPR036573">
    <property type="entry name" value="CBM_sf_5/12"/>
</dbReference>
<name>A0A1H0VH33_9PSEU</name>
<evidence type="ECO:0000256" key="8">
    <source>
        <dbReference type="SAM" id="MobiDB-lite"/>
    </source>
</evidence>
<feature type="compositionally biased region" description="Low complexity" evidence="8">
    <location>
        <begin position="521"/>
        <end position="546"/>
    </location>
</feature>
<evidence type="ECO:0000259" key="10">
    <source>
        <dbReference type="SMART" id="SM00495"/>
    </source>
</evidence>
<keyword evidence="12" id="KW-1185">Reference proteome</keyword>
<keyword evidence="4 9" id="KW-0732">Signal</keyword>
<comment type="similarity">
    <text evidence="1">Belongs to the peptidase M28 family. M28A subfamily.</text>
</comment>
<dbReference type="SUPFAM" id="SSF51055">
    <property type="entry name" value="Carbohydrate binding domain"/>
    <property type="match status" value="1"/>
</dbReference>
<evidence type="ECO:0000256" key="6">
    <source>
        <dbReference type="ARBA" id="ARBA00022833"/>
    </source>
</evidence>
<dbReference type="Gene3D" id="1.10.390.10">
    <property type="entry name" value="Neutral Protease Domain 2"/>
    <property type="match status" value="1"/>
</dbReference>
<dbReference type="InterPro" id="IPR007484">
    <property type="entry name" value="Peptidase_M28"/>
</dbReference>
<dbReference type="Gene3D" id="3.10.170.10">
    <property type="match status" value="1"/>
</dbReference>
<dbReference type="SUPFAM" id="SSF55486">
    <property type="entry name" value="Metalloproteases ('zincins'), catalytic domain"/>
    <property type="match status" value="1"/>
</dbReference>
<feature type="region of interest" description="Disordered" evidence="8">
    <location>
        <begin position="833"/>
        <end position="874"/>
    </location>
</feature>
<dbReference type="InterPro" id="IPR003610">
    <property type="entry name" value="CBM5/12"/>
</dbReference>
<dbReference type="RefSeq" id="WP_228770237.1">
    <property type="nucleotide sequence ID" value="NZ_FNDV01000012.1"/>
</dbReference>
<dbReference type="InterPro" id="IPR027268">
    <property type="entry name" value="Peptidase_M4/M1_CTD_sf"/>
</dbReference>
<evidence type="ECO:0000256" key="4">
    <source>
        <dbReference type="ARBA" id="ARBA00022729"/>
    </source>
</evidence>
<dbReference type="CDD" id="cd09597">
    <property type="entry name" value="M4_TLP"/>
    <property type="match status" value="1"/>
</dbReference>
<dbReference type="GO" id="GO:0005975">
    <property type="term" value="P:carbohydrate metabolic process"/>
    <property type="evidence" value="ECO:0007669"/>
    <property type="project" value="InterPro"/>
</dbReference>
<feature type="domain" description="Chitin-binding type-3" evidence="10">
    <location>
        <begin position="878"/>
        <end position="920"/>
    </location>
</feature>
<feature type="region of interest" description="Disordered" evidence="8">
    <location>
        <begin position="518"/>
        <end position="554"/>
    </location>
</feature>
<evidence type="ECO:0000313" key="11">
    <source>
        <dbReference type="EMBL" id="SDP77872.1"/>
    </source>
</evidence>
<dbReference type="GO" id="GO:0030246">
    <property type="term" value="F:carbohydrate binding"/>
    <property type="evidence" value="ECO:0007669"/>
    <property type="project" value="InterPro"/>
</dbReference>
<sequence length="927" mass="97071">MLGATALAVGFSAVAIAQQAPDGPVGTPEERAVAAADRALGGPAGLSGISGRDQLTRAGVEVTKQGLAYVNYTRTFQGLPVLNGGDVVVVTDDAGKVRGVEGDNRRVELGSTQPTLTAQSAEGIAKSHFSGFVESVSAPRLGIDGASVPVLVWEVVITGKRVDLRPEHAGELMPSLLHVYVDARTGRVTDSWDGVAHADGKGFHNGAVTVGTQPSGSGYQMKDADRGGMSVANDGSKAVYTDADNVWGNGGANDLPTAAVDVQYAQNKMWDMLKEKYGRDGHDGNGQWPEAHVGMNEGNAYSYCEASASADYTRFGRNQGSTNQLTAIDVLGHEVGHSIDCRTPGGMSRQGEAYGLSESIGDIFGTLTEHYANNPNDTPDYLIGEKVDFGGSGKPLRNMYDPSKGLNADPSCWKSGLPASHGSAGPQNHWFYLLAEGSNPGGGKPVSTTCNSSSVTGIGIWKAGEIFYHSMLRKTSNWSYAKSRVATLGAAKDLYTSSCTEFDTVKAAWDAVSVPAQSGEPTCSVTNPPTSTTPTTGPTTTTAPTSSTPPPSGTVPDIDVAKVKAHLNQFQTIADNNSGNRVGGSAGFQASLSYVKGKLENAGYTTRIHEFSYFGRTGRNLIADLPGRGDPNQVVMLGAHLDSVSAGPGINDNGSGSGVALEVALQYASSGAKGAKAIRFGWWDFEESGLIGSAEYLKSLPATEKTKIKNYLNFDMVGSPNGGYFINNITTDTGKVLKAYYDSINVSTEENTEGAGRSDDKSFKDAGIPTSGVASGASYKMTATQAGKWGGQAGVAFDKCYHQSCDNLSNINSTVLDRSADAAAYGAWKLTGVTAGTPPTSTTNPTTTNPTTTNPTTNPTTTNPTTNPTTTPPPACTLPAWSAQEFYWTGSEVSHMGRKWRATQVPYNQEPGTTGPWGSPWQDFGSC</sequence>
<accession>A0A1H0VH33</accession>
<dbReference type="CDD" id="cd12215">
    <property type="entry name" value="ChiC_BD"/>
    <property type="match status" value="1"/>
</dbReference>
<dbReference type="Proteomes" id="UP000199651">
    <property type="component" value="Unassembled WGS sequence"/>
</dbReference>
<dbReference type="Gene3D" id="3.40.630.10">
    <property type="entry name" value="Zn peptidases"/>
    <property type="match status" value="1"/>
</dbReference>
<keyword evidence="2 11" id="KW-0645">Protease</keyword>
<feature type="chain" id="PRO_5038529501" evidence="9">
    <location>
        <begin position="18"/>
        <end position="927"/>
    </location>
</feature>
<evidence type="ECO:0000256" key="7">
    <source>
        <dbReference type="ARBA" id="ARBA00023049"/>
    </source>
</evidence>
<keyword evidence="3" id="KW-0479">Metal-binding</keyword>
<keyword evidence="7 11" id="KW-0482">Metalloprotease</keyword>
<dbReference type="SUPFAM" id="SSF53187">
    <property type="entry name" value="Zn-dependent exopeptidases"/>
    <property type="match status" value="1"/>
</dbReference>
<dbReference type="Pfam" id="PF02868">
    <property type="entry name" value="Peptidase_M4_C"/>
    <property type="match status" value="1"/>
</dbReference>
<keyword evidence="6" id="KW-0862">Zinc</keyword>
<gene>
    <name evidence="11" type="ORF">SAMN05192558_11434</name>
</gene>
<dbReference type="PANTHER" id="PTHR33794:SF1">
    <property type="entry name" value="BACILLOLYSIN"/>
    <property type="match status" value="1"/>
</dbReference>
<protein>
    <submittedName>
        <fullName evidence="11">Zn-dependent metalloprotease</fullName>
    </submittedName>
</protein>
<dbReference type="GO" id="GO:0006508">
    <property type="term" value="P:proteolysis"/>
    <property type="evidence" value="ECO:0007669"/>
    <property type="project" value="UniProtKB-KW"/>
</dbReference>
<evidence type="ECO:0000256" key="1">
    <source>
        <dbReference type="ARBA" id="ARBA00005957"/>
    </source>
</evidence>
<dbReference type="InterPro" id="IPR013856">
    <property type="entry name" value="Peptidase_M4_domain"/>
</dbReference>
<dbReference type="GO" id="GO:0046872">
    <property type="term" value="F:metal ion binding"/>
    <property type="evidence" value="ECO:0007669"/>
    <property type="project" value="UniProtKB-KW"/>
</dbReference>
<dbReference type="SMART" id="SM00495">
    <property type="entry name" value="ChtBD3"/>
    <property type="match status" value="1"/>
</dbReference>
<dbReference type="Gene3D" id="2.10.10.20">
    <property type="entry name" value="Carbohydrate-binding module superfamily 5/12"/>
    <property type="match status" value="1"/>
</dbReference>
<dbReference type="InterPro" id="IPR001570">
    <property type="entry name" value="Peptidase_M4_C_domain"/>
</dbReference>
<evidence type="ECO:0000256" key="2">
    <source>
        <dbReference type="ARBA" id="ARBA00022670"/>
    </source>
</evidence>
<proteinExistence type="inferred from homology"/>
<feature type="signal peptide" evidence="9">
    <location>
        <begin position="1"/>
        <end position="17"/>
    </location>
</feature>
<organism evidence="11 12">
    <name type="scientific">Actinokineospora alba</name>
    <dbReference type="NCBI Taxonomy" id="504798"/>
    <lineage>
        <taxon>Bacteria</taxon>
        <taxon>Bacillati</taxon>
        <taxon>Actinomycetota</taxon>
        <taxon>Actinomycetes</taxon>
        <taxon>Pseudonocardiales</taxon>
        <taxon>Pseudonocardiaceae</taxon>
        <taxon>Actinokineospora</taxon>
    </lineage>
</organism>
<dbReference type="Pfam" id="PF07504">
    <property type="entry name" value="FTP"/>
    <property type="match status" value="1"/>
</dbReference>